<comment type="caution">
    <text evidence="7">The sequence shown here is derived from an EMBL/GenBank/DDBJ whole genome shotgun (WGS) entry which is preliminary data.</text>
</comment>
<dbReference type="PANTHER" id="PTHR47151">
    <property type="entry name" value="LEU/ILE/VAL-BINDING ABC TRANSPORTER SUBUNIT"/>
    <property type="match status" value="1"/>
</dbReference>
<organism evidence="7 8">
    <name type="scientific">Paracoccus solventivorans</name>
    <dbReference type="NCBI Taxonomy" id="53463"/>
    <lineage>
        <taxon>Bacteria</taxon>
        <taxon>Pseudomonadati</taxon>
        <taxon>Pseudomonadota</taxon>
        <taxon>Alphaproteobacteria</taxon>
        <taxon>Rhodobacterales</taxon>
        <taxon>Paracoccaceae</taxon>
        <taxon>Paracoccus</taxon>
    </lineage>
</organism>
<evidence type="ECO:0000256" key="4">
    <source>
        <dbReference type="ARBA" id="ARBA00022970"/>
    </source>
</evidence>
<evidence type="ECO:0000256" key="5">
    <source>
        <dbReference type="SAM" id="SignalP"/>
    </source>
</evidence>
<dbReference type="AlphaFoldDB" id="A0A832PM06"/>
<dbReference type="SUPFAM" id="SSF53822">
    <property type="entry name" value="Periplasmic binding protein-like I"/>
    <property type="match status" value="1"/>
</dbReference>
<evidence type="ECO:0000256" key="1">
    <source>
        <dbReference type="ARBA" id="ARBA00010062"/>
    </source>
</evidence>
<dbReference type="RefSeq" id="WP_303730057.1">
    <property type="nucleotide sequence ID" value="NZ_DULP01000109.1"/>
</dbReference>
<evidence type="ECO:0000313" key="8">
    <source>
        <dbReference type="Proteomes" id="UP000580830"/>
    </source>
</evidence>
<gene>
    <name evidence="7" type="ORF">GXX24_07625</name>
</gene>
<proteinExistence type="inferred from homology"/>
<sequence>MLKIASRIMLAGTVSATAMAAQAEVIVGVVGPMTGQYASFFEQLTNGAKVAVERINADGGVNGEQLVLQIEDDACDPKQAVAVANKLAAAGAQAVFGHFCSAASIPASDIYDESGIVMINPAATSPMLTERGVPTVFRTAGRDDKQALVIADEIVRRKLGERIAIVHDKSTHGLGIAEGVKAALNEKGIQEISFDSLTAGEKDFSTLVTTLKAQDPDVVYFGGYFAEAGLLVRQAREAGMTATFIGDDGVASSEFPSIAGKAADGFLMTFPPDPRQNPASAETVAAFREKGIEPEGYTLYTYAAVEVFDQAAEAAGATSGPAMVDALRDGSFDTVMGTLDFDEKGDSSTEPFILYKWEGATYTPLP</sequence>
<reference evidence="7 8" key="1">
    <citation type="journal article" date="2020" name="Biotechnol. Biofuels">
        <title>New insights from the biogas microbiome by comprehensive genome-resolved metagenomics of nearly 1600 species originating from multiple anaerobic digesters.</title>
        <authorList>
            <person name="Campanaro S."/>
            <person name="Treu L."/>
            <person name="Rodriguez-R L.M."/>
            <person name="Kovalovszki A."/>
            <person name="Ziels R.M."/>
            <person name="Maus I."/>
            <person name="Zhu X."/>
            <person name="Kougias P.G."/>
            <person name="Basile A."/>
            <person name="Luo G."/>
            <person name="Schluter A."/>
            <person name="Konstantinidis K.T."/>
            <person name="Angelidaki I."/>
        </authorList>
    </citation>
    <scope>NUCLEOTIDE SEQUENCE [LARGE SCALE GENOMIC DNA]</scope>
    <source>
        <strain evidence="7">AS04akNAM_125</strain>
    </source>
</reference>
<dbReference type="EMBL" id="DULP01000109">
    <property type="protein sequence ID" value="HHW33994.1"/>
    <property type="molecule type" value="Genomic_DNA"/>
</dbReference>
<comment type="similarity">
    <text evidence="1">Belongs to the leucine-binding protein family.</text>
</comment>
<dbReference type="InterPro" id="IPR028082">
    <property type="entry name" value="Peripla_BP_I"/>
</dbReference>
<dbReference type="Pfam" id="PF13458">
    <property type="entry name" value="Peripla_BP_6"/>
    <property type="match status" value="1"/>
</dbReference>
<keyword evidence="2" id="KW-0813">Transport</keyword>
<keyword evidence="3 5" id="KW-0732">Signal</keyword>
<dbReference type="PANTHER" id="PTHR47151:SF2">
    <property type="entry name" value="AMINO ACID BINDING PROTEIN"/>
    <property type="match status" value="1"/>
</dbReference>
<protein>
    <submittedName>
        <fullName evidence="7">Branched-chain amino acid ABC transporter substrate-binding protein</fullName>
    </submittedName>
</protein>
<dbReference type="CDD" id="cd06342">
    <property type="entry name" value="PBP1_ABC_LIVBP-like"/>
    <property type="match status" value="1"/>
</dbReference>
<accession>A0A832PM06</accession>
<evidence type="ECO:0000256" key="3">
    <source>
        <dbReference type="ARBA" id="ARBA00022729"/>
    </source>
</evidence>
<dbReference type="PRINTS" id="PR00337">
    <property type="entry name" value="LEUILEVALBP"/>
</dbReference>
<evidence type="ECO:0000313" key="7">
    <source>
        <dbReference type="EMBL" id="HHW33994.1"/>
    </source>
</evidence>
<name>A0A832PM06_9RHOB</name>
<keyword evidence="4" id="KW-0029">Amino-acid transport</keyword>
<evidence type="ECO:0000256" key="2">
    <source>
        <dbReference type="ARBA" id="ARBA00022448"/>
    </source>
</evidence>
<dbReference type="InterPro" id="IPR028081">
    <property type="entry name" value="Leu-bd"/>
</dbReference>
<feature type="signal peptide" evidence="5">
    <location>
        <begin position="1"/>
        <end position="20"/>
    </location>
</feature>
<feature type="domain" description="Leucine-binding protein" evidence="6">
    <location>
        <begin position="25"/>
        <end position="358"/>
    </location>
</feature>
<dbReference type="Gene3D" id="3.40.50.2300">
    <property type="match status" value="2"/>
</dbReference>
<evidence type="ECO:0000259" key="6">
    <source>
        <dbReference type="Pfam" id="PF13458"/>
    </source>
</evidence>
<dbReference type="GO" id="GO:0006865">
    <property type="term" value="P:amino acid transport"/>
    <property type="evidence" value="ECO:0007669"/>
    <property type="project" value="UniProtKB-KW"/>
</dbReference>
<feature type="chain" id="PRO_5032545026" evidence="5">
    <location>
        <begin position="21"/>
        <end position="366"/>
    </location>
</feature>
<dbReference type="Proteomes" id="UP000580830">
    <property type="component" value="Unassembled WGS sequence"/>
</dbReference>
<dbReference type="InterPro" id="IPR000709">
    <property type="entry name" value="Leu_Ile_Val-bd"/>
</dbReference>